<dbReference type="RefSeq" id="WP_343787979.1">
    <property type="nucleotide sequence ID" value="NZ_BAAAFH010000011.1"/>
</dbReference>
<dbReference type="InterPro" id="IPR015943">
    <property type="entry name" value="WD40/YVTN_repeat-like_dom_sf"/>
</dbReference>
<evidence type="ECO:0000313" key="3">
    <source>
        <dbReference type="Proteomes" id="UP001501126"/>
    </source>
</evidence>
<dbReference type="Proteomes" id="UP001501126">
    <property type="component" value="Unassembled WGS sequence"/>
</dbReference>
<organism evidence="2 3">
    <name type="scientific">Wandonia haliotis</name>
    <dbReference type="NCBI Taxonomy" id="574963"/>
    <lineage>
        <taxon>Bacteria</taxon>
        <taxon>Pseudomonadati</taxon>
        <taxon>Bacteroidota</taxon>
        <taxon>Flavobacteriia</taxon>
        <taxon>Flavobacteriales</taxon>
        <taxon>Crocinitomicaceae</taxon>
        <taxon>Wandonia</taxon>
    </lineage>
</organism>
<comment type="caution">
    <text evidence="2">The sequence shown here is derived from an EMBL/GenBank/DDBJ whole genome shotgun (WGS) entry which is preliminary data.</text>
</comment>
<dbReference type="PANTHER" id="PTHR34512:SF30">
    <property type="entry name" value="OUTER MEMBRANE PROTEIN ASSEMBLY FACTOR BAMB"/>
    <property type="match status" value="1"/>
</dbReference>
<dbReference type="SUPFAM" id="SSF50998">
    <property type="entry name" value="Quinoprotein alcohol dehydrogenase-like"/>
    <property type="match status" value="1"/>
</dbReference>
<reference evidence="3" key="1">
    <citation type="journal article" date="2019" name="Int. J. Syst. Evol. Microbiol.">
        <title>The Global Catalogue of Microorganisms (GCM) 10K type strain sequencing project: providing services to taxonomists for standard genome sequencing and annotation.</title>
        <authorList>
            <consortium name="The Broad Institute Genomics Platform"/>
            <consortium name="The Broad Institute Genome Sequencing Center for Infectious Disease"/>
            <person name="Wu L."/>
            <person name="Ma J."/>
        </authorList>
    </citation>
    <scope>NUCLEOTIDE SEQUENCE [LARGE SCALE GENOMIC DNA]</scope>
    <source>
        <strain evidence="3">JCM 16083</strain>
    </source>
</reference>
<dbReference type="InterPro" id="IPR002372">
    <property type="entry name" value="PQQ_rpt_dom"/>
</dbReference>
<gene>
    <name evidence="2" type="ORF">GCM10009118_23730</name>
</gene>
<dbReference type="Pfam" id="PF13360">
    <property type="entry name" value="PQQ_2"/>
    <property type="match status" value="1"/>
</dbReference>
<dbReference type="InterPro" id="IPR011047">
    <property type="entry name" value="Quinoprotein_ADH-like_sf"/>
</dbReference>
<feature type="domain" description="Pyrrolo-quinoline quinone repeat" evidence="1">
    <location>
        <begin position="173"/>
        <end position="357"/>
    </location>
</feature>
<protein>
    <recommendedName>
        <fullName evidence="1">Pyrrolo-quinoline quinone repeat domain-containing protein</fullName>
    </recommendedName>
</protein>
<dbReference type="PANTHER" id="PTHR34512">
    <property type="entry name" value="CELL SURFACE PROTEIN"/>
    <property type="match status" value="1"/>
</dbReference>
<dbReference type="EMBL" id="BAAAFH010000011">
    <property type="protein sequence ID" value="GAA0875964.1"/>
    <property type="molecule type" value="Genomic_DNA"/>
</dbReference>
<name>A0ABP3Y6W0_9FLAO</name>
<accession>A0ABP3Y6W0</accession>
<dbReference type="Gene3D" id="2.130.10.10">
    <property type="entry name" value="YVTN repeat-like/Quinoprotein amine dehydrogenase"/>
    <property type="match status" value="1"/>
</dbReference>
<evidence type="ECO:0000259" key="1">
    <source>
        <dbReference type="Pfam" id="PF13360"/>
    </source>
</evidence>
<proteinExistence type="predicted"/>
<sequence length="358" mass="41075">MFTFRDFIIDMNYNLFNYNNERIVTVPGVEPELVVKQMEKGLSALPMVLEDKMVLAYANKMVVLKEITTDTILWSRKLPDSMGDALLYKQKIFLSNHSSLFVLDCNDGSLIAKIDHCSPNLVNAVVYDRYIIWPTFIDNENQMITFDTEEMKVTGKKKLPGIASFMLLYKDAVILNSYPDKLYSMRAITGELNWEQIITQKNPAEEFVNDYPFIMNNTVCLTLFPDTMKSYDLLTGEVKWEFKSGTGINSFAARFSNENEIAFFSGRTIFYLDSQNGELLKKIDLDMNSVVSSGTYQLSFSDKEKAVFYSYTLKKISVIDLNTAKEITFFKLKAGVKYPPFIANNKLFVVDKDGNLYY</sequence>
<evidence type="ECO:0000313" key="2">
    <source>
        <dbReference type="EMBL" id="GAA0875964.1"/>
    </source>
</evidence>
<keyword evidence="3" id="KW-1185">Reference proteome</keyword>